<gene>
    <name evidence="2" type="ORF">A2V72_00120</name>
</gene>
<evidence type="ECO:0000256" key="1">
    <source>
        <dbReference type="SAM" id="MobiDB-lite"/>
    </source>
</evidence>
<dbReference type="EMBL" id="MHLW01000028">
    <property type="protein sequence ID" value="OGZ17694.1"/>
    <property type="molecule type" value="Genomic_DNA"/>
</dbReference>
<protein>
    <submittedName>
        <fullName evidence="2">Uncharacterized protein</fullName>
    </submittedName>
</protein>
<evidence type="ECO:0000313" key="3">
    <source>
        <dbReference type="Proteomes" id="UP000178893"/>
    </source>
</evidence>
<dbReference type="Proteomes" id="UP000178893">
    <property type="component" value="Unassembled WGS sequence"/>
</dbReference>
<dbReference type="AlphaFoldDB" id="A0A1G2DVL7"/>
<feature type="region of interest" description="Disordered" evidence="1">
    <location>
        <begin position="167"/>
        <end position="187"/>
    </location>
</feature>
<reference evidence="2 3" key="1">
    <citation type="journal article" date="2016" name="Nat. Commun.">
        <title>Thousands of microbial genomes shed light on interconnected biogeochemical processes in an aquifer system.</title>
        <authorList>
            <person name="Anantharaman K."/>
            <person name="Brown C.T."/>
            <person name="Hug L.A."/>
            <person name="Sharon I."/>
            <person name="Castelle C.J."/>
            <person name="Probst A.J."/>
            <person name="Thomas B.C."/>
            <person name="Singh A."/>
            <person name="Wilkins M.J."/>
            <person name="Karaoz U."/>
            <person name="Brodie E.L."/>
            <person name="Williams K.H."/>
            <person name="Hubbard S.S."/>
            <person name="Banfield J.F."/>
        </authorList>
    </citation>
    <scope>NUCLEOTIDE SEQUENCE [LARGE SCALE GENOMIC DNA]</scope>
</reference>
<comment type="caution">
    <text evidence="2">The sequence shown here is derived from an EMBL/GenBank/DDBJ whole genome shotgun (WGS) entry which is preliminary data.</text>
</comment>
<feature type="compositionally biased region" description="Basic and acidic residues" evidence="1">
    <location>
        <begin position="167"/>
        <end position="177"/>
    </location>
</feature>
<name>A0A1G2DVL7_9BACT</name>
<evidence type="ECO:0000313" key="2">
    <source>
        <dbReference type="EMBL" id="OGZ17694.1"/>
    </source>
</evidence>
<proteinExistence type="predicted"/>
<organism evidence="2 3">
    <name type="scientific">Candidatus Nealsonbacteria bacterium RBG_13_37_56</name>
    <dbReference type="NCBI Taxonomy" id="1801661"/>
    <lineage>
        <taxon>Bacteria</taxon>
        <taxon>Candidatus Nealsoniibacteriota</taxon>
    </lineage>
</organism>
<accession>A0A1G2DVL7</accession>
<sequence length="187" mass="21871">MSVKKKEQQQEQEQEQEQEHICPVCLKNERTKGLMCSDCYGIHKEEVVKRIKDHNHQPARSQLEFVFDGTEQNLNNLTEELGEKMEETRTFFGQAHQEVSRELSRTGVRLEKKEFLECVKGRYREMLINAGSKALYERVEWLKKTVYFLEGQMNWFERLRVNQSGSKSEKEIKEKAAGDVPETAAVA</sequence>